<evidence type="ECO:0000313" key="7">
    <source>
        <dbReference type="EMBL" id="QKF67739.1"/>
    </source>
</evidence>
<gene>
    <name evidence="7" type="primary">pal</name>
    <name evidence="7" type="ORF">AVENP_2211</name>
</gene>
<feature type="chain" id="PRO_5041981577" evidence="5">
    <location>
        <begin position="23"/>
        <end position="179"/>
    </location>
</feature>
<reference evidence="7 8" key="1">
    <citation type="submission" date="2020-05" db="EMBL/GenBank/DDBJ databases">
        <title>Complete genome sequencing of Campylobacter and Arcobacter type strains.</title>
        <authorList>
            <person name="Miller W.G."/>
            <person name="Yee E."/>
        </authorList>
    </citation>
    <scope>NUCLEOTIDE SEQUENCE [LARGE SCALE GENOMIC DNA]</scope>
    <source>
        <strain evidence="7 8">LMG 26156</strain>
    </source>
</reference>
<evidence type="ECO:0000256" key="4">
    <source>
        <dbReference type="PROSITE-ProRule" id="PRU00473"/>
    </source>
</evidence>
<protein>
    <submittedName>
        <fullName evidence="7">Tol-Pal system peptidoglycan-associated lipoprotein</fullName>
    </submittedName>
</protein>
<dbReference type="SUPFAM" id="SSF103088">
    <property type="entry name" value="OmpA-like"/>
    <property type="match status" value="1"/>
</dbReference>
<dbReference type="PANTHER" id="PTHR30329:SF21">
    <property type="entry name" value="LIPOPROTEIN YIAD-RELATED"/>
    <property type="match status" value="1"/>
</dbReference>
<evidence type="ECO:0000256" key="1">
    <source>
        <dbReference type="ARBA" id="ARBA00004442"/>
    </source>
</evidence>
<keyword evidence="8" id="KW-1185">Reference proteome</keyword>
<keyword evidence="3" id="KW-0998">Cell outer membrane</keyword>
<evidence type="ECO:0000256" key="5">
    <source>
        <dbReference type="SAM" id="SignalP"/>
    </source>
</evidence>
<evidence type="ECO:0000313" key="8">
    <source>
        <dbReference type="Proteomes" id="UP000503482"/>
    </source>
</evidence>
<name>A0AAE7B9C7_9BACT</name>
<organism evidence="7 8">
    <name type="scientific">Arcobacter venerupis</name>
    <dbReference type="NCBI Taxonomy" id="1054033"/>
    <lineage>
        <taxon>Bacteria</taxon>
        <taxon>Pseudomonadati</taxon>
        <taxon>Campylobacterota</taxon>
        <taxon>Epsilonproteobacteria</taxon>
        <taxon>Campylobacterales</taxon>
        <taxon>Arcobacteraceae</taxon>
        <taxon>Arcobacter</taxon>
    </lineage>
</organism>
<dbReference type="KEGG" id="avp:AVENP_2211"/>
<dbReference type="AlphaFoldDB" id="A0AAE7B9C7"/>
<dbReference type="PROSITE" id="PS51123">
    <property type="entry name" value="OMPA_2"/>
    <property type="match status" value="1"/>
</dbReference>
<dbReference type="Gene3D" id="3.30.1330.60">
    <property type="entry name" value="OmpA-like domain"/>
    <property type="match status" value="1"/>
</dbReference>
<dbReference type="InterPro" id="IPR006665">
    <property type="entry name" value="OmpA-like"/>
</dbReference>
<keyword evidence="5" id="KW-0732">Signal</keyword>
<dbReference type="Pfam" id="PF00691">
    <property type="entry name" value="OmpA"/>
    <property type="match status" value="1"/>
</dbReference>
<dbReference type="Proteomes" id="UP000503482">
    <property type="component" value="Chromosome"/>
</dbReference>
<keyword evidence="7" id="KW-0449">Lipoprotein</keyword>
<dbReference type="PANTHER" id="PTHR30329">
    <property type="entry name" value="STATOR ELEMENT OF FLAGELLAR MOTOR COMPLEX"/>
    <property type="match status" value="1"/>
</dbReference>
<feature type="signal peptide" evidence="5">
    <location>
        <begin position="1"/>
        <end position="22"/>
    </location>
</feature>
<dbReference type="EMBL" id="CP053840">
    <property type="protein sequence ID" value="QKF67739.1"/>
    <property type="molecule type" value="Genomic_DNA"/>
</dbReference>
<dbReference type="InterPro" id="IPR036737">
    <property type="entry name" value="OmpA-like_sf"/>
</dbReference>
<comment type="subcellular location">
    <subcellularLocation>
        <location evidence="1">Cell outer membrane</location>
    </subcellularLocation>
</comment>
<dbReference type="InterPro" id="IPR006664">
    <property type="entry name" value="OMP_bac"/>
</dbReference>
<dbReference type="CDD" id="cd07185">
    <property type="entry name" value="OmpA_C-like"/>
    <property type="match status" value="1"/>
</dbReference>
<dbReference type="PROSITE" id="PS51257">
    <property type="entry name" value="PROKAR_LIPOPROTEIN"/>
    <property type="match status" value="1"/>
</dbReference>
<accession>A0AAE7B9C7</accession>
<dbReference type="PRINTS" id="PR01021">
    <property type="entry name" value="OMPADOMAIN"/>
</dbReference>
<sequence length="179" mass="19167">MKKLGVYSLLVAAMLFSTGCSEKNADMNVDNTAPVAEAASTTDSNMADGSFSALEKAGNGNYYMINGQKVLIEHVYFGFDKYNLTADNKDKAVSNASKLSALTADTTVTVSGNTDEWGSDEYNYALGLKRANSVKDVLVANGVTANVALVSLGESSPVCTEKTKECWAKNRRVEHELSK</sequence>
<dbReference type="InterPro" id="IPR050330">
    <property type="entry name" value="Bact_OuterMem_StrucFunc"/>
</dbReference>
<proteinExistence type="predicted"/>
<evidence type="ECO:0000256" key="2">
    <source>
        <dbReference type="ARBA" id="ARBA00023136"/>
    </source>
</evidence>
<evidence type="ECO:0000256" key="3">
    <source>
        <dbReference type="ARBA" id="ARBA00023237"/>
    </source>
</evidence>
<keyword evidence="2 4" id="KW-0472">Membrane</keyword>
<feature type="domain" description="OmpA-like" evidence="6">
    <location>
        <begin position="64"/>
        <end position="179"/>
    </location>
</feature>
<dbReference type="GO" id="GO:0009279">
    <property type="term" value="C:cell outer membrane"/>
    <property type="evidence" value="ECO:0007669"/>
    <property type="project" value="UniProtKB-SubCell"/>
</dbReference>
<dbReference type="RefSeq" id="WP_128359358.1">
    <property type="nucleotide sequence ID" value="NZ_CP053840.1"/>
</dbReference>
<evidence type="ECO:0000259" key="6">
    <source>
        <dbReference type="PROSITE" id="PS51123"/>
    </source>
</evidence>